<comment type="caution">
    <text evidence="10">The sequence shown here is derived from an EMBL/GenBank/DDBJ whole genome shotgun (WGS) entry which is preliminary data.</text>
</comment>
<dbReference type="GO" id="GO:0005545">
    <property type="term" value="F:1-phosphatidylinositol binding"/>
    <property type="evidence" value="ECO:0007669"/>
    <property type="project" value="InterPro"/>
</dbReference>
<keyword evidence="8" id="KW-0968">Cytoplasmic vesicle</keyword>
<dbReference type="GO" id="GO:0032050">
    <property type="term" value="F:clathrin heavy chain binding"/>
    <property type="evidence" value="ECO:0007669"/>
    <property type="project" value="TreeGrafter"/>
</dbReference>
<reference evidence="10 11" key="1">
    <citation type="journal article" date="2018" name="Mol. Plant">
        <title>The genome of Artemisia annua provides insight into the evolution of Asteraceae family and artemisinin biosynthesis.</title>
        <authorList>
            <person name="Shen Q."/>
            <person name="Zhang L."/>
            <person name="Liao Z."/>
            <person name="Wang S."/>
            <person name="Yan T."/>
            <person name="Shi P."/>
            <person name="Liu M."/>
            <person name="Fu X."/>
            <person name="Pan Q."/>
            <person name="Wang Y."/>
            <person name="Lv Z."/>
            <person name="Lu X."/>
            <person name="Zhang F."/>
            <person name="Jiang W."/>
            <person name="Ma Y."/>
            <person name="Chen M."/>
            <person name="Hao X."/>
            <person name="Li L."/>
            <person name="Tang Y."/>
            <person name="Lv G."/>
            <person name="Zhou Y."/>
            <person name="Sun X."/>
            <person name="Brodelius P.E."/>
            <person name="Rose J.K.C."/>
            <person name="Tang K."/>
        </authorList>
    </citation>
    <scope>NUCLEOTIDE SEQUENCE [LARGE SCALE GENOMIC DNA]</scope>
    <source>
        <strain evidence="11">cv. Huhao1</strain>
        <tissue evidence="10">Leaf</tissue>
    </source>
</reference>
<dbReference type="OrthoDB" id="682511at2759"/>
<evidence type="ECO:0000256" key="4">
    <source>
        <dbReference type="ARBA" id="ARBA00022583"/>
    </source>
</evidence>
<dbReference type="GO" id="GO:0030136">
    <property type="term" value="C:clathrin-coated vesicle"/>
    <property type="evidence" value="ECO:0007669"/>
    <property type="project" value="UniProtKB-SubCell"/>
</dbReference>
<evidence type="ECO:0000256" key="2">
    <source>
        <dbReference type="ARBA" id="ARBA00004555"/>
    </source>
</evidence>
<evidence type="ECO:0000256" key="1">
    <source>
        <dbReference type="ARBA" id="ARBA00004132"/>
    </source>
</evidence>
<dbReference type="CDD" id="cd16987">
    <property type="entry name" value="ANTH_N_AP180_plant"/>
    <property type="match status" value="1"/>
</dbReference>
<sequence length="315" mass="35738">MRLFKRASDALKDASSLFVANLTTPRSASRNPDIESAVIKATNHDNTRIDYSSAQRIFAWIRVSSHYTRPVLSAISTRMEKTRSWTVALKGLMLLHGVFSCKVPAVQRIGRLPFDLSNFKDRKPNLKHHEAFIRAYYTYLQKKALFMSQHAQEQKAGSLRKGMKNKPKESSMMQDLVWLQNLQGLLDVLLKIKPQKEKMMNVLILEAMDCIVVEIFDIYSRICNAIAAVLVRIYSVGKTEAAMAFSVLQKAAVQAKDLTQYINFCKDFGVIKASESPRIVHIRDEDIGALKHIIETASSKRKNEDLIPKPENNIV</sequence>
<dbReference type="GO" id="GO:0000149">
    <property type="term" value="F:SNARE binding"/>
    <property type="evidence" value="ECO:0007669"/>
    <property type="project" value="TreeGrafter"/>
</dbReference>
<dbReference type="SUPFAM" id="SSF89009">
    <property type="entry name" value="GAT-like domain"/>
    <property type="match status" value="1"/>
</dbReference>
<dbReference type="InterPro" id="IPR011417">
    <property type="entry name" value="ANTH_dom"/>
</dbReference>
<evidence type="ECO:0000313" key="11">
    <source>
        <dbReference type="Proteomes" id="UP000245207"/>
    </source>
</evidence>
<dbReference type="InterPro" id="IPR045192">
    <property type="entry name" value="AP180-like"/>
</dbReference>
<evidence type="ECO:0000256" key="3">
    <source>
        <dbReference type="ARBA" id="ARBA00004600"/>
    </source>
</evidence>
<keyword evidence="7" id="KW-0168">Coated pit</keyword>
<dbReference type="GO" id="GO:0005794">
    <property type="term" value="C:Golgi apparatus"/>
    <property type="evidence" value="ECO:0007669"/>
    <property type="project" value="UniProtKB-SubCell"/>
</dbReference>
<dbReference type="SMART" id="SM00273">
    <property type="entry name" value="ENTH"/>
    <property type="match status" value="1"/>
</dbReference>
<keyword evidence="5" id="KW-0333">Golgi apparatus</keyword>
<gene>
    <name evidence="10" type="ORF">CTI12_AA467800</name>
</gene>
<dbReference type="Proteomes" id="UP000245207">
    <property type="component" value="Unassembled WGS sequence"/>
</dbReference>
<dbReference type="GO" id="GO:0072583">
    <property type="term" value="P:clathrin-dependent endocytosis"/>
    <property type="evidence" value="ECO:0007669"/>
    <property type="project" value="InterPro"/>
</dbReference>
<dbReference type="Pfam" id="PF07651">
    <property type="entry name" value="ANTH"/>
    <property type="match status" value="1"/>
</dbReference>
<evidence type="ECO:0000256" key="5">
    <source>
        <dbReference type="ARBA" id="ARBA00023034"/>
    </source>
</evidence>
<feature type="domain" description="ENTH" evidence="9">
    <location>
        <begin position="26"/>
        <end position="154"/>
    </location>
</feature>
<keyword evidence="6" id="KW-0472">Membrane</keyword>
<dbReference type="PANTHER" id="PTHR22951">
    <property type="entry name" value="CLATHRIN ASSEMBLY PROTEIN"/>
    <property type="match status" value="1"/>
</dbReference>
<keyword evidence="11" id="KW-1185">Reference proteome</keyword>
<protein>
    <submittedName>
        <fullName evidence="10">ENTH/VHS/GAT family protein</fullName>
    </submittedName>
</protein>
<dbReference type="PROSITE" id="PS50942">
    <property type="entry name" value="ENTH"/>
    <property type="match status" value="1"/>
</dbReference>
<proteinExistence type="predicted"/>
<dbReference type="InterPro" id="IPR014712">
    <property type="entry name" value="ANTH_dom_sf"/>
</dbReference>
<evidence type="ECO:0000259" key="9">
    <source>
        <dbReference type="PROSITE" id="PS50942"/>
    </source>
</evidence>
<dbReference type="GO" id="GO:0005546">
    <property type="term" value="F:phosphatidylinositol-4,5-bisphosphate binding"/>
    <property type="evidence" value="ECO:0007669"/>
    <property type="project" value="TreeGrafter"/>
</dbReference>
<dbReference type="EMBL" id="PKPP01008402">
    <property type="protein sequence ID" value="PWA50783.1"/>
    <property type="molecule type" value="Genomic_DNA"/>
</dbReference>
<dbReference type="GO" id="GO:0005905">
    <property type="term" value="C:clathrin-coated pit"/>
    <property type="evidence" value="ECO:0007669"/>
    <property type="project" value="UniProtKB-SubCell"/>
</dbReference>
<dbReference type="PANTHER" id="PTHR22951:SF19">
    <property type="entry name" value="OS08G0467300 PROTEIN"/>
    <property type="match status" value="1"/>
</dbReference>
<comment type="subcellular location">
    <subcellularLocation>
        <location evidence="1">Cytoplasmic vesicle</location>
        <location evidence="1">Clathrin-coated vesicle</location>
    </subcellularLocation>
    <subcellularLocation>
        <location evidence="2">Golgi apparatus</location>
    </subcellularLocation>
    <subcellularLocation>
        <location evidence="3">Membrane</location>
        <location evidence="3">Clathrin-coated pit</location>
    </subcellularLocation>
</comment>
<dbReference type="InterPro" id="IPR013809">
    <property type="entry name" value="ENTH"/>
</dbReference>
<accession>A0A2U1LP57</accession>
<evidence type="ECO:0000313" key="10">
    <source>
        <dbReference type="EMBL" id="PWA50783.1"/>
    </source>
</evidence>
<dbReference type="InterPro" id="IPR048050">
    <property type="entry name" value="ANTH_N_plant"/>
</dbReference>
<dbReference type="GO" id="GO:0048268">
    <property type="term" value="P:clathrin coat assembly"/>
    <property type="evidence" value="ECO:0007669"/>
    <property type="project" value="InterPro"/>
</dbReference>
<evidence type="ECO:0000256" key="8">
    <source>
        <dbReference type="ARBA" id="ARBA00023329"/>
    </source>
</evidence>
<evidence type="ECO:0000256" key="7">
    <source>
        <dbReference type="ARBA" id="ARBA00023176"/>
    </source>
</evidence>
<keyword evidence="4" id="KW-0254">Endocytosis</keyword>
<dbReference type="SUPFAM" id="SSF48464">
    <property type="entry name" value="ENTH/VHS domain"/>
    <property type="match status" value="1"/>
</dbReference>
<dbReference type="AlphaFoldDB" id="A0A2U1LP57"/>
<evidence type="ECO:0000256" key="6">
    <source>
        <dbReference type="ARBA" id="ARBA00023136"/>
    </source>
</evidence>
<dbReference type="Gene3D" id="1.25.40.90">
    <property type="match status" value="1"/>
</dbReference>
<organism evidence="10 11">
    <name type="scientific">Artemisia annua</name>
    <name type="common">Sweet wormwood</name>
    <dbReference type="NCBI Taxonomy" id="35608"/>
    <lineage>
        <taxon>Eukaryota</taxon>
        <taxon>Viridiplantae</taxon>
        <taxon>Streptophyta</taxon>
        <taxon>Embryophyta</taxon>
        <taxon>Tracheophyta</taxon>
        <taxon>Spermatophyta</taxon>
        <taxon>Magnoliopsida</taxon>
        <taxon>eudicotyledons</taxon>
        <taxon>Gunneridae</taxon>
        <taxon>Pentapetalae</taxon>
        <taxon>asterids</taxon>
        <taxon>campanulids</taxon>
        <taxon>Asterales</taxon>
        <taxon>Asteraceae</taxon>
        <taxon>Asteroideae</taxon>
        <taxon>Anthemideae</taxon>
        <taxon>Artemisiinae</taxon>
        <taxon>Artemisia</taxon>
    </lineage>
</organism>
<dbReference type="GO" id="GO:0006900">
    <property type="term" value="P:vesicle budding from membrane"/>
    <property type="evidence" value="ECO:0007669"/>
    <property type="project" value="TreeGrafter"/>
</dbReference>
<dbReference type="Gene3D" id="1.20.58.150">
    <property type="entry name" value="ANTH domain"/>
    <property type="match status" value="1"/>
</dbReference>
<name>A0A2U1LP57_ARTAN</name>
<dbReference type="InterPro" id="IPR008942">
    <property type="entry name" value="ENTH_VHS"/>
</dbReference>
<dbReference type="STRING" id="35608.A0A2U1LP57"/>